<reference evidence="2 3" key="1">
    <citation type="submission" date="2021-05" db="EMBL/GenBank/DDBJ databases">
        <title>Kineosporia and Streptomyces sp. nov. two new marine actinobacteria isolated from Coral.</title>
        <authorList>
            <person name="Buangrab K."/>
            <person name="Sutthacheep M."/>
            <person name="Yeemin T."/>
            <person name="Harunari E."/>
            <person name="Igarashi Y."/>
            <person name="Kanchanasin P."/>
            <person name="Tanasupawat S."/>
            <person name="Phongsopitanun W."/>
        </authorList>
    </citation>
    <scope>NUCLEOTIDE SEQUENCE [LARGE SCALE GENOMIC DNA]</scope>
    <source>
        <strain evidence="2 3">J2-2</strain>
    </source>
</reference>
<evidence type="ECO:0000256" key="1">
    <source>
        <dbReference type="SAM" id="MobiDB-lite"/>
    </source>
</evidence>
<protein>
    <submittedName>
        <fullName evidence="2">Uncharacterized protein</fullName>
    </submittedName>
</protein>
<evidence type="ECO:0000313" key="3">
    <source>
        <dbReference type="Proteomes" id="UP001197247"/>
    </source>
</evidence>
<feature type="compositionally biased region" description="Low complexity" evidence="1">
    <location>
        <begin position="275"/>
        <end position="289"/>
    </location>
</feature>
<accession>A0ABS5TBL2</accession>
<organism evidence="2 3">
    <name type="scientific">Kineosporia corallincola</name>
    <dbReference type="NCBI Taxonomy" id="2835133"/>
    <lineage>
        <taxon>Bacteria</taxon>
        <taxon>Bacillati</taxon>
        <taxon>Actinomycetota</taxon>
        <taxon>Actinomycetes</taxon>
        <taxon>Kineosporiales</taxon>
        <taxon>Kineosporiaceae</taxon>
        <taxon>Kineosporia</taxon>
    </lineage>
</organism>
<proteinExistence type="predicted"/>
<dbReference type="RefSeq" id="WP_214154766.1">
    <property type="nucleotide sequence ID" value="NZ_JAHBAY010000002.1"/>
</dbReference>
<name>A0ABS5TBL2_9ACTN</name>
<keyword evidence="3" id="KW-1185">Reference proteome</keyword>
<gene>
    <name evidence="2" type="ORF">KIH74_06020</name>
</gene>
<evidence type="ECO:0000313" key="2">
    <source>
        <dbReference type="EMBL" id="MBT0768472.1"/>
    </source>
</evidence>
<sequence>MVADDDVVVVADQLSGPGEPQVGRVRQGDGTTWRTVAPLGGTGRTVEGLDGMALDDGHLYLGLGGDVAATAGVYRVGDDVTAEATRLGTVGRVRDVIADVGLDAGVLAYTQRRAALPEENVASVVTRRLIRDARGTPVGVGKRTVSGPDGPDVMYPAGSRGPALSVSGPRSLSRTVGRYTLWGDGKPERFGQSRPWPPADPPLKQSGAWSLAGGQVRVVGDRDLWPALDLGDQPADLFGPRVLWHTGAGRVLYRNLNSGKGSRVGWCGRRGTGAPGRAARCGPAPTAGP</sequence>
<dbReference type="EMBL" id="JAHBAY010000002">
    <property type="protein sequence ID" value="MBT0768472.1"/>
    <property type="molecule type" value="Genomic_DNA"/>
</dbReference>
<feature type="region of interest" description="Disordered" evidence="1">
    <location>
        <begin position="270"/>
        <end position="289"/>
    </location>
</feature>
<dbReference type="Proteomes" id="UP001197247">
    <property type="component" value="Unassembled WGS sequence"/>
</dbReference>
<comment type="caution">
    <text evidence="2">The sequence shown here is derived from an EMBL/GenBank/DDBJ whole genome shotgun (WGS) entry which is preliminary data.</text>
</comment>